<comment type="function">
    <text evidence="6">Plays an essential role in the assembly of succinate dehydrogenase (SDH), an enzyme complex (also referred to as respiratory complex II) that is a component of both the tricarboxylic acid (TCA) cycle and the mitochondrial electron transport chain, and which couples the oxidation of succinate to fumarate with the reduction of ubiquinone (coenzyme Q) to ubiquinol. Promotes maturation of the iron-sulfur protein subunit of the SDH catalytic dimer, protecting it from the deleterious effects of oxidants. May act together with SDHAF1.</text>
</comment>
<sequence>MDLTHAQRVRMLYKTILKLHRGLPAELQVMGTTYARDEFKRHKTCNIAEASVFLVEWATLAESHGVPVFLETERATALIVYLFCLQKYAVTLAQQLGVKGPKYAKKFGENLDESRLDQMREDQITQLYELFSAAKEYHKEDKNDDKIS</sequence>
<keyword evidence="5 6" id="KW-0143">Chaperone</keyword>
<keyword evidence="4 6" id="KW-0496">Mitochondrion</keyword>
<comment type="subcellular location">
    <subcellularLocation>
        <location evidence="1 6">Mitochondrion matrix</location>
    </subcellularLocation>
</comment>
<organism evidence="7 8">
    <name type="scientific">Coptotermes formosanus</name>
    <name type="common">Formosan subterranean termite</name>
    <dbReference type="NCBI Taxonomy" id="36987"/>
    <lineage>
        <taxon>Eukaryota</taxon>
        <taxon>Metazoa</taxon>
        <taxon>Ecdysozoa</taxon>
        <taxon>Arthropoda</taxon>
        <taxon>Hexapoda</taxon>
        <taxon>Insecta</taxon>
        <taxon>Pterygota</taxon>
        <taxon>Neoptera</taxon>
        <taxon>Polyneoptera</taxon>
        <taxon>Dictyoptera</taxon>
        <taxon>Blattodea</taxon>
        <taxon>Blattoidea</taxon>
        <taxon>Termitoidae</taxon>
        <taxon>Rhinotermitidae</taxon>
        <taxon>Coptotermes</taxon>
    </lineage>
</organism>
<evidence type="ECO:0000256" key="5">
    <source>
        <dbReference type="ARBA" id="ARBA00023186"/>
    </source>
</evidence>
<reference evidence="8" key="1">
    <citation type="submission" date="2020-01" db="EMBL/GenBank/DDBJ databases">
        <title>Draft genome sequence of the Termite Coptotermes fromosanus.</title>
        <authorList>
            <person name="Itakura S."/>
            <person name="Yosikawa Y."/>
            <person name="Umezawa K."/>
        </authorList>
    </citation>
    <scope>NUCLEOTIDE SEQUENCE [LARGE SCALE GENOMIC DNA]</scope>
</reference>
<gene>
    <name evidence="7" type="ORF">Cfor_07483</name>
</gene>
<dbReference type="AlphaFoldDB" id="A0A6L2PJE9"/>
<dbReference type="InterPro" id="IPR008381">
    <property type="entry name" value="SDHAF3/Sdh7"/>
</dbReference>
<comment type="caution">
    <text evidence="7">The sequence shown here is derived from an EMBL/GenBank/DDBJ whole genome shotgun (WGS) entry which is preliminary data.</text>
</comment>
<dbReference type="GO" id="GO:0005758">
    <property type="term" value="C:mitochondrial intermembrane space"/>
    <property type="evidence" value="ECO:0007669"/>
    <property type="project" value="TreeGrafter"/>
</dbReference>
<dbReference type="EMBL" id="BLKM01007458">
    <property type="protein sequence ID" value="GFG30715.1"/>
    <property type="molecule type" value="Genomic_DNA"/>
</dbReference>
<evidence type="ECO:0000313" key="8">
    <source>
        <dbReference type="Proteomes" id="UP000502823"/>
    </source>
</evidence>
<evidence type="ECO:0000256" key="4">
    <source>
        <dbReference type="ARBA" id="ARBA00023128"/>
    </source>
</evidence>
<protein>
    <recommendedName>
        <fullName evidence="6">Succinate dehydrogenase assembly factor 3</fullName>
        <shortName evidence="6">SDH assembly factor 3</shortName>
        <shortName evidence="6">SDHAF3</shortName>
    </recommendedName>
</protein>
<dbReference type="Proteomes" id="UP000502823">
    <property type="component" value="Unassembled WGS sequence"/>
</dbReference>
<dbReference type="GO" id="GO:0006105">
    <property type="term" value="P:succinate metabolic process"/>
    <property type="evidence" value="ECO:0007669"/>
    <property type="project" value="TreeGrafter"/>
</dbReference>
<comment type="subunit">
    <text evidence="6">Interacts with the iron-sulfur protein subunit within the SDH catalytic dimer.</text>
</comment>
<dbReference type="InParanoid" id="A0A6L2PJE9"/>
<dbReference type="GO" id="GO:0005759">
    <property type="term" value="C:mitochondrial matrix"/>
    <property type="evidence" value="ECO:0007669"/>
    <property type="project" value="UniProtKB-SubCell"/>
</dbReference>
<dbReference type="PANTHER" id="PTHR13137">
    <property type="entry name" value="DC11 ACN9 HOMOLOG"/>
    <property type="match status" value="1"/>
</dbReference>
<keyword evidence="8" id="KW-1185">Reference proteome</keyword>
<evidence type="ECO:0000256" key="3">
    <source>
        <dbReference type="ARBA" id="ARBA00022946"/>
    </source>
</evidence>
<dbReference type="GO" id="GO:0034553">
    <property type="term" value="P:mitochondrial respiratory chain complex II assembly"/>
    <property type="evidence" value="ECO:0007669"/>
    <property type="project" value="UniProtKB-UniRule"/>
</dbReference>
<dbReference type="OrthoDB" id="278329at2759"/>
<dbReference type="CDD" id="cd20270">
    <property type="entry name" value="Complex1_LYR_SDHAF3_LYRM10"/>
    <property type="match status" value="1"/>
</dbReference>
<comment type="similarity">
    <text evidence="2 6">Belongs to the complex I LYR family. SDHAF3 subfamily.</text>
</comment>
<dbReference type="Pfam" id="PF13233">
    <property type="entry name" value="Complex1_LYR_2"/>
    <property type="match status" value="1"/>
</dbReference>
<name>A0A6L2PJE9_COPFO</name>
<evidence type="ECO:0000256" key="6">
    <source>
        <dbReference type="RuleBase" id="RU368039"/>
    </source>
</evidence>
<evidence type="ECO:0000256" key="1">
    <source>
        <dbReference type="ARBA" id="ARBA00004305"/>
    </source>
</evidence>
<proteinExistence type="inferred from homology"/>
<accession>A0A6L2PJE9</accession>
<evidence type="ECO:0000313" key="7">
    <source>
        <dbReference type="EMBL" id="GFG30715.1"/>
    </source>
</evidence>
<evidence type="ECO:0000256" key="2">
    <source>
        <dbReference type="ARBA" id="ARBA00006020"/>
    </source>
</evidence>
<dbReference type="FunCoup" id="A0A6L2PJE9">
    <property type="interactions" value="923"/>
</dbReference>
<keyword evidence="3" id="KW-0809">Transit peptide</keyword>
<dbReference type="PANTHER" id="PTHR13137:SF6">
    <property type="entry name" value="SUCCINATE DEHYDROGENASE ASSEMBLY FACTOR 3, MITOCHONDRIAL"/>
    <property type="match status" value="1"/>
</dbReference>